<dbReference type="Proteomes" id="UP001732700">
    <property type="component" value="Chromosome 4A"/>
</dbReference>
<dbReference type="EnsemblPlants" id="AVESA.00010b.r2.4AG0644290.1">
    <property type="protein sequence ID" value="AVESA.00010b.r2.4AG0644290.1.CDS.1"/>
    <property type="gene ID" value="AVESA.00010b.r2.4AG0644290"/>
</dbReference>
<name>A0ACD5WLP0_AVESA</name>
<evidence type="ECO:0000313" key="1">
    <source>
        <dbReference type="EnsemblPlants" id="AVESA.00010b.r2.4AG0644290.1.CDS.1"/>
    </source>
</evidence>
<protein>
    <submittedName>
        <fullName evidence="1">Uncharacterized protein</fullName>
    </submittedName>
</protein>
<organism evidence="1 2">
    <name type="scientific">Avena sativa</name>
    <name type="common">Oat</name>
    <dbReference type="NCBI Taxonomy" id="4498"/>
    <lineage>
        <taxon>Eukaryota</taxon>
        <taxon>Viridiplantae</taxon>
        <taxon>Streptophyta</taxon>
        <taxon>Embryophyta</taxon>
        <taxon>Tracheophyta</taxon>
        <taxon>Spermatophyta</taxon>
        <taxon>Magnoliopsida</taxon>
        <taxon>Liliopsida</taxon>
        <taxon>Poales</taxon>
        <taxon>Poaceae</taxon>
        <taxon>BOP clade</taxon>
        <taxon>Pooideae</taxon>
        <taxon>Poodae</taxon>
        <taxon>Poeae</taxon>
        <taxon>Poeae Chloroplast Group 1 (Aveneae type)</taxon>
        <taxon>Aveninae</taxon>
        <taxon>Avena</taxon>
    </lineage>
</organism>
<keyword evidence="2" id="KW-1185">Reference proteome</keyword>
<accession>A0ACD5WLP0</accession>
<reference evidence="1" key="2">
    <citation type="submission" date="2025-09" db="UniProtKB">
        <authorList>
            <consortium name="EnsemblPlants"/>
        </authorList>
    </citation>
    <scope>IDENTIFICATION</scope>
</reference>
<sequence>MMNQKEEDQILGVGMSKRRQGIWDRAGKRLRPVQKQKHLYLVLDDWSKGFSIRKIDIDTLDGSSSDLDLEPPVLRLTSPQPRDHMNFAALGSNIFIAGSRHPGTMVYDTETTGVAIGPPLPDPLLGGTQILVATADMEHLYVFKYNLMLTQQSFEVMSTKDLHSSNPSTDWSWTSVPSPLPLTKGDEITSYAMHPDGCTIFMSASNGSHVCSTFSFDTRKHDWRYLGGWALPFQKQGYFDSELDAWVGLREDGYICSCQVASSTRSAILPPDCKIVKERLFLKHPGSLGATLTYMGNTRFCLVERVILEEDQEFDDTFVRDCNGFMVYITIFGLKYSREGELQTTTRQTTKSYQVSKNFMSFSPLAFWL</sequence>
<reference evidence="1" key="1">
    <citation type="submission" date="2021-05" db="EMBL/GenBank/DDBJ databases">
        <authorList>
            <person name="Scholz U."/>
            <person name="Mascher M."/>
            <person name="Fiebig A."/>
        </authorList>
    </citation>
    <scope>NUCLEOTIDE SEQUENCE [LARGE SCALE GENOMIC DNA]</scope>
</reference>
<evidence type="ECO:0000313" key="2">
    <source>
        <dbReference type="Proteomes" id="UP001732700"/>
    </source>
</evidence>
<proteinExistence type="predicted"/>